<dbReference type="AlphaFoldDB" id="A0AAW9RQJ8"/>
<protein>
    <submittedName>
        <fullName evidence="1">Uncharacterized protein</fullName>
    </submittedName>
</protein>
<dbReference type="EMBL" id="JBDKWZ010000002">
    <property type="protein sequence ID" value="MEN7547167.1"/>
    <property type="molecule type" value="Genomic_DNA"/>
</dbReference>
<keyword evidence="2" id="KW-1185">Reference proteome</keyword>
<sequence length="252" mass="30186">MINNRLKMNDDAWITLLKEVSNKVKMEVYVFDRARAKAWPSENQDLKRPHFEDIHVCLDGFKSSFPKKIKNVPGVETIERCFRFPEKRREKATKDCLAMYAGYSSWEAYRRKYLEIKPVKIHLSLAQSTVHMEFQGRIRELQKQIPHTISNKEFETDDEIVLRYITLYFFLVFDEFHVCQVISPEELGVLWTEFYAKGVLNALERPAFRKRILEMFEEEDNYAFFGLKDEFKNEICRLYREEYGRDLCSEET</sequence>
<evidence type="ECO:0000313" key="2">
    <source>
        <dbReference type="Proteomes" id="UP001403385"/>
    </source>
</evidence>
<accession>A0AAW9RQJ8</accession>
<proteinExistence type="predicted"/>
<dbReference type="Proteomes" id="UP001403385">
    <property type="component" value="Unassembled WGS sequence"/>
</dbReference>
<comment type="caution">
    <text evidence="1">The sequence shown here is derived from an EMBL/GenBank/DDBJ whole genome shotgun (WGS) entry which is preliminary data.</text>
</comment>
<dbReference type="RefSeq" id="WP_346819953.1">
    <property type="nucleotide sequence ID" value="NZ_JBDKWZ010000002.1"/>
</dbReference>
<evidence type="ECO:0000313" key="1">
    <source>
        <dbReference type="EMBL" id="MEN7547167.1"/>
    </source>
</evidence>
<organism evidence="1 2">
    <name type="scientific">Rapidithrix thailandica</name>
    <dbReference type="NCBI Taxonomy" id="413964"/>
    <lineage>
        <taxon>Bacteria</taxon>
        <taxon>Pseudomonadati</taxon>
        <taxon>Bacteroidota</taxon>
        <taxon>Cytophagia</taxon>
        <taxon>Cytophagales</taxon>
        <taxon>Flammeovirgaceae</taxon>
        <taxon>Rapidithrix</taxon>
    </lineage>
</organism>
<name>A0AAW9RQJ8_9BACT</name>
<reference evidence="1 2" key="1">
    <citation type="submission" date="2024-04" db="EMBL/GenBank/DDBJ databases">
        <title>Novel genus in family Flammeovirgaceae.</title>
        <authorList>
            <person name="Nguyen T.H."/>
            <person name="Vuong T.Q."/>
            <person name="Le H."/>
            <person name="Kim S.-G."/>
        </authorList>
    </citation>
    <scope>NUCLEOTIDE SEQUENCE [LARGE SCALE GENOMIC DNA]</scope>
    <source>
        <strain evidence="1 2">JCM 23209</strain>
    </source>
</reference>
<gene>
    <name evidence="1" type="ORF">AAG747_04565</name>
</gene>